<feature type="domain" description="Phage tail tape measure protein" evidence="5">
    <location>
        <begin position="238"/>
        <end position="438"/>
    </location>
</feature>
<proteinExistence type="predicted"/>
<evidence type="ECO:0000259" key="5">
    <source>
        <dbReference type="Pfam" id="PF10145"/>
    </source>
</evidence>
<organism evidence="6">
    <name type="scientific">Siphoviridae sp. ctS3r5</name>
    <dbReference type="NCBI Taxonomy" id="2826341"/>
    <lineage>
        <taxon>Viruses</taxon>
        <taxon>Duplodnaviria</taxon>
        <taxon>Heunggongvirae</taxon>
        <taxon>Uroviricota</taxon>
        <taxon>Caudoviricetes</taxon>
    </lineage>
</organism>
<dbReference type="Pfam" id="PF10145">
    <property type="entry name" value="PhageMin_Tail"/>
    <property type="match status" value="1"/>
</dbReference>
<evidence type="ECO:0000256" key="4">
    <source>
        <dbReference type="SAM" id="Phobius"/>
    </source>
</evidence>
<evidence type="ECO:0000313" key="6">
    <source>
        <dbReference type="EMBL" id="DAD91395.1"/>
    </source>
</evidence>
<dbReference type="InterPro" id="IPR010090">
    <property type="entry name" value="Phage_tape_meas"/>
</dbReference>
<dbReference type="PANTHER" id="PTHR37813">
    <property type="entry name" value="FELS-2 PROPHAGE PROTEIN"/>
    <property type="match status" value="1"/>
</dbReference>
<feature type="transmembrane region" description="Helical" evidence="4">
    <location>
        <begin position="530"/>
        <end position="549"/>
    </location>
</feature>
<evidence type="ECO:0000256" key="1">
    <source>
        <dbReference type="ARBA" id="ARBA00022465"/>
    </source>
</evidence>
<evidence type="ECO:0000256" key="2">
    <source>
        <dbReference type="ARBA" id="ARBA00022612"/>
    </source>
</evidence>
<evidence type="ECO:0000256" key="3">
    <source>
        <dbReference type="SAM" id="Coils"/>
    </source>
</evidence>
<dbReference type="Gene3D" id="1.10.287.1490">
    <property type="match status" value="1"/>
</dbReference>
<dbReference type="PANTHER" id="PTHR37813:SF1">
    <property type="entry name" value="FELS-2 PROPHAGE PROTEIN"/>
    <property type="match status" value="1"/>
</dbReference>
<keyword evidence="3" id="KW-0175">Coiled coil</keyword>
<keyword evidence="1" id="KW-1245">Viral tail assembly</keyword>
<feature type="transmembrane region" description="Helical" evidence="4">
    <location>
        <begin position="561"/>
        <end position="583"/>
    </location>
</feature>
<sequence length="827" mass="87356">MSSVDKQLSSTQSALKDVNKLLKLDPKNTELLTQKQNLLQKSIQLTQERLKTLKTASEEAAKTAGNYDKWKAVYTPIQEEIVKTNQKLDVLKKNMKSMEQTGDVNTEGYKKAQTDVSELETKLESLKQQKKQVDEEFGRPISPEGMDALKREIQAAETELKNLERTAGSASATLAKISQSTGDFGKKAESLGNSLMPVTAGVTAVGAASVATANNFEDAMSQAAGALNKPMSQMEELRQLAIKTGQETIFSATEAGNAITELAKGGLTEADIKAGALQTTMDLAASSGMDLGSAANTVVQAMGAFGLEADKSAQAANALAGAAAASSTDVEPLTQGLAQCSAQAYNAGWSIQETTAVLGRFADAGITGSDAGTSLKTMLQRLAAPTDEAAAVIENLGIQTRDSGGNLLGASAIAEELQTKMGGLDSATRDAALQTIFGSDAMRAATIMMNTGSEGLAKYVQATNDQEAAQRLANSQMGEGSRAIEELKGTLETAGIIIGDTLAPIIKELAEFITELVNKFSQLPSGVQQAIIIFGLLLAAAGPLLIMIGKISTGISALTGFFSKTTVAGKAISGMLGILKTAFGTLFKVIMGHPVIAVITAIIAAIVLLYNKCEWFRDGVNAILKAVGDFFKNLGKNIISMKDGAIQAFEKMKSGISAKVTSISDTVKRGFQSAVDYITSLPGKAVQWGKDFIEGIASGIRNAIGKVTSAVRSVANKITSFLHFSRPDEGPLREYESWMPDFIDGLANGIDKNIYKITDAMKRAAGAFQTGELNPMVAPAQQDIIVNFSNTTQIGNREFDSYIVKTAQKGISGKQQNINACKGYAYV</sequence>
<dbReference type="Gene3D" id="1.20.120.20">
    <property type="entry name" value="Apolipoprotein"/>
    <property type="match status" value="1"/>
</dbReference>
<keyword evidence="4" id="KW-1133">Transmembrane helix</keyword>
<dbReference type="GO" id="GO:0098003">
    <property type="term" value="P:viral tail assembly"/>
    <property type="evidence" value="ECO:0007669"/>
    <property type="project" value="UniProtKB-KW"/>
</dbReference>
<keyword evidence="2" id="KW-1188">Viral release from host cell</keyword>
<feature type="coiled-coil region" evidence="3">
    <location>
        <begin position="81"/>
        <end position="173"/>
    </location>
</feature>
<feature type="transmembrane region" description="Helical" evidence="4">
    <location>
        <begin position="589"/>
        <end position="610"/>
    </location>
</feature>
<dbReference type="SUPFAM" id="SSF57997">
    <property type="entry name" value="Tropomyosin"/>
    <property type="match status" value="1"/>
</dbReference>
<accession>A0A8S5NBD4</accession>
<reference evidence="6" key="1">
    <citation type="journal article" date="2021" name="Proc. Natl. Acad. Sci. U.S.A.">
        <title>A Catalog of Tens of Thousands of Viruses from Human Metagenomes Reveals Hidden Associations with Chronic Diseases.</title>
        <authorList>
            <person name="Tisza M.J."/>
            <person name="Buck C.B."/>
        </authorList>
    </citation>
    <scope>NUCLEOTIDE SEQUENCE</scope>
    <source>
        <strain evidence="6">CtS3r5</strain>
    </source>
</reference>
<keyword evidence="4" id="KW-0812">Transmembrane</keyword>
<dbReference type="NCBIfam" id="TIGR01760">
    <property type="entry name" value="tape_meas_TP901"/>
    <property type="match status" value="1"/>
</dbReference>
<protein>
    <submittedName>
        <fullName evidence="6">Tail tape measure protein</fullName>
    </submittedName>
</protein>
<name>A0A8S5NBD4_9CAUD</name>
<dbReference type="EMBL" id="BK015112">
    <property type="protein sequence ID" value="DAD91395.1"/>
    <property type="molecule type" value="Genomic_DNA"/>
</dbReference>
<keyword evidence="4" id="KW-0472">Membrane</keyword>